<reference evidence="1" key="1">
    <citation type="submission" date="2024-09" db="EMBL/GenBank/DDBJ databases">
        <title>Black Yeasts Isolated from many extreme environments.</title>
        <authorList>
            <person name="Coleine C."/>
            <person name="Stajich J.E."/>
            <person name="Selbmann L."/>
        </authorList>
    </citation>
    <scope>NUCLEOTIDE SEQUENCE</scope>
    <source>
        <strain evidence="1">CCFEE 5737</strain>
    </source>
</reference>
<dbReference type="EMBL" id="JAWDJW010008933">
    <property type="protein sequence ID" value="KAK3060005.1"/>
    <property type="molecule type" value="Genomic_DNA"/>
</dbReference>
<dbReference type="Proteomes" id="UP001186974">
    <property type="component" value="Unassembled WGS sequence"/>
</dbReference>
<feature type="non-terminal residue" evidence="1">
    <location>
        <position position="181"/>
    </location>
</feature>
<comment type="caution">
    <text evidence="1">The sequence shown here is derived from an EMBL/GenBank/DDBJ whole genome shotgun (WGS) entry which is preliminary data.</text>
</comment>
<sequence length="181" mass="20323">MIHKSKTSSTRSTSQPTPIAFNEQRCDTCRSKCTVNCLCFSFAEPKPIKEMYTRLLAVADGLDSILRDHVRRAMGLRKPTRLTMGLGMGNLTTVVTSQAKHRVKYNEERRKALAGTEEALMIPTATTVRRQGERSFHTARVISENVAPAWQERYYYGNVAQNLQELDSSDDETASEDSSDS</sequence>
<organism evidence="1 2">
    <name type="scientific">Coniosporium uncinatum</name>
    <dbReference type="NCBI Taxonomy" id="93489"/>
    <lineage>
        <taxon>Eukaryota</taxon>
        <taxon>Fungi</taxon>
        <taxon>Dikarya</taxon>
        <taxon>Ascomycota</taxon>
        <taxon>Pezizomycotina</taxon>
        <taxon>Dothideomycetes</taxon>
        <taxon>Dothideomycetes incertae sedis</taxon>
        <taxon>Coniosporium</taxon>
    </lineage>
</organism>
<evidence type="ECO:0000313" key="1">
    <source>
        <dbReference type="EMBL" id="KAK3060005.1"/>
    </source>
</evidence>
<gene>
    <name evidence="1" type="ORF">LTS18_009552</name>
</gene>
<keyword evidence="2" id="KW-1185">Reference proteome</keyword>
<name>A0ACC3D0M8_9PEZI</name>
<accession>A0ACC3D0M8</accession>
<proteinExistence type="predicted"/>
<evidence type="ECO:0000313" key="2">
    <source>
        <dbReference type="Proteomes" id="UP001186974"/>
    </source>
</evidence>
<protein>
    <submittedName>
        <fullName evidence="1">Uncharacterized protein</fullName>
    </submittedName>
</protein>